<protein>
    <submittedName>
        <fullName evidence="2">VOC family protein</fullName>
    </submittedName>
</protein>
<gene>
    <name evidence="2" type="ORF">RFM27_08050</name>
</gene>
<comment type="caution">
    <text evidence="2">The sequence shown here is derived from an EMBL/GenBank/DDBJ whole genome shotgun (WGS) entry which is preliminary data.</text>
</comment>
<reference evidence="2 3" key="1">
    <citation type="submission" date="2023-08" db="EMBL/GenBank/DDBJ databases">
        <title>Implementing the SeqCode for naming new Mesorhizobium species isolated from Vachellia karroo root nodules.</title>
        <authorList>
            <person name="Van Lill M."/>
        </authorList>
    </citation>
    <scope>NUCLEOTIDE SEQUENCE [LARGE SCALE GENOMIC DNA]</scope>
    <source>
        <strain evidence="2 3">VK23A</strain>
    </source>
</reference>
<dbReference type="RefSeq" id="WP_320316301.1">
    <property type="nucleotide sequence ID" value="NZ_JAVIIX010000004.1"/>
</dbReference>
<evidence type="ECO:0000313" key="3">
    <source>
        <dbReference type="Proteomes" id="UP001271780"/>
    </source>
</evidence>
<proteinExistence type="predicted"/>
<organism evidence="2 3">
    <name type="scientific">Mesorhizobium dulcispinae</name>
    <dbReference type="NCBI Taxonomy" id="3072316"/>
    <lineage>
        <taxon>Bacteria</taxon>
        <taxon>Pseudomonadati</taxon>
        <taxon>Pseudomonadota</taxon>
        <taxon>Alphaproteobacteria</taxon>
        <taxon>Hyphomicrobiales</taxon>
        <taxon>Phyllobacteriaceae</taxon>
        <taxon>Mesorhizobium</taxon>
    </lineage>
</organism>
<dbReference type="PROSITE" id="PS51819">
    <property type="entry name" value="VOC"/>
    <property type="match status" value="1"/>
</dbReference>
<accession>A0ABU4XB47</accession>
<dbReference type="Pfam" id="PF00903">
    <property type="entry name" value="Glyoxalase"/>
    <property type="match status" value="1"/>
</dbReference>
<evidence type="ECO:0000259" key="1">
    <source>
        <dbReference type="PROSITE" id="PS51819"/>
    </source>
</evidence>
<dbReference type="EMBL" id="JAVIIZ010000003">
    <property type="protein sequence ID" value="MDX8472019.1"/>
    <property type="molecule type" value="Genomic_DNA"/>
</dbReference>
<name>A0ABU4XB47_9HYPH</name>
<dbReference type="Proteomes" id="UP001271780">
    <property type="component" value="Unassembled WGS sequence"/>
</dbReference>
<feature type="domain" description="VOC" evidence="1">
    <location>
        <begin position="9"/>
        <end position="128"/>
    </location>
</feature>
<dbReference type="InterPro" id="IPR037523">
    <property type="entry name" value="VOC_core"/>
</dbReference>
<keyword evidence="3" id="KW-1185">Reference proteome</keyword>
<dbReference type="InterPro" id="IPR050383">
    <property type="entry name" value="GlyoxalaseI/FosfomycinResist"/>
</dbReference>
<dbReference type="SUPFAM" id="SSF54593">
    <property type="entry name" value="Glyoxalase/Bleomycin resistance protein/Dihydroxybiphenyl dioxygenase"/>
    <property type="match status" value="1"/>
</dbReference>
<dbReference type="PANTHER" id="PTHR21366">
    <property type="entry name" value="GLYOXALASE FAMILY PROTEIN"/>
    <property type="match status" value="1"/>
</dbReference>
<sequence length="129" mass="14512">MNALKKIRNIDYTVIFARDMQRMRCFYEDVMGFHVHSSLGEGWTAYQVGSCLLALTQRGVMFNDAPTPSGALSLELAFRVAPAEVDQCAEALREKGVAIEKEPADQPWGHRTLFFRDPDGNVLEIYADI</sequence>
<dbReference type="Gene3D" id="3.10.180.10">
    <property type="entry name" value="2,3-Dihydroxybiphenyl 1,2-Dioxygenase, domain 1"/>
    <property type="match status" value="1"/>
</dbReference>
<evidence type="ECO:0000313" key="2">
    <source>
        <dbReference type="EMBL" id="MDX8472019.1"/>
    </source>
</evidence>
<dbReference type="InterPro" id="IPR004360">
    <property type="entry name" value="Glyas_Fos-R_dOase_dom"/>
</dbReference>
<dbReference type="PANTHER" id="PTHR21366:SF22">
    <property type="entry name" value="VOC DOMAIN-CONTAINING PROTEIN"/>
    <property type="match status" value="1"/>
</dbReference>
<dbReference type="InterPro" id="IPR029068">
    <property type="entry name" value="Glyas_Bleomycin-R_OHBP_Dase"/>
</dbReference>